<reference evidence="1 2" key="1">
    <citation type="submission" date="2020-08" db="EMBL/GenBank/DDBJ databases">
        <title>Sequencing the genomes of 1000 actinobacteria strains.</title>
        <authorList>
            <person name="Klenk H.-P."/>
        </authorList>
    </citation>
    <scope>NUCLEOTIDE SEQUENCE [LARGE SCALE GENOMIC DNA]</scope>
    <source>
        <strain evidence="1 2">DSM 43023</strain>
    </source>
</reference>
<dbReference type="AlphaFoldDB" id="A0A7W7RYR3"/>
<protein>
    <submittedName>
        <fullName evidence="1">Uncharacterized protein</fullName>
    </submittedName>
</protein>
<accession>A0A7W7RYR3</accession>
<evidence type="ECO:0000313" key="1">
    <source>
        <dbReference type="EMBL" id="MBB4940716.1"/>
    </source>
</evidence>
<sequence length="66" mass="7023">MTTPSSERTDMTPNIGAVRAARALRSGCLQAVEERDLDALLDNLAGWMGTDFDVRAAVLSAEKDAA</sequence>
<gene>
    <name evidence="1" type="ORF">FHR32_005093</name>
</gene>
<dbReference type="RefSeq" id="WP_184756882.1">
    <property type="nucleotide sequence ID" value="NZ_BAABEK010000005.1"/>
</dbReference>
<dbReference type="Proteomes" id="UP000534286">
    <property type="component" value="Unassembled WGS sequence"/>
</dbReference>
<proteinExistence type="predicted"/>
<name>A0A7W7RYR3_9ACTN</name>
<organism evidence="1 2">
    <name type="scientific">Streptosporangium album</name>
    <dbReference type="NCBI Taxonomy" id="47479"/>
    <lineage>
        <taxon>Bacteria</taxon>
        <taxon>Bacillati</taxon>
        <taxon>Actinomycetota</taxon>
        <taxon>Actinomycetes</taxon>
        <taxon>Streptosporangiales</taxon>
        <taxon>Streptosporangiaceae</taxon>
        <taxon>Streptosporangium</taxon>
    </lineage>
</organism>
<evidence type="ECO:0000313" key="2">
    <source>
        <dbReference type="Proteomes" id="UP000534286"/>
    </source>
</evidence>
<comment type="caution">
    <text evidence="1">The sequence shown here is derived from an EMBL/GenBank/DDBJ whole genome shotgun (WGS) entry which is preliminary data.</text>
</comment>
<dbReference type="EMBL" id="JACHJU010000002">
    <property type="protein sequence ID" value="MBB4940716.1"/>
    <property type="molecule type" value="Genomic_DNA"/>
</dbReference>
<keyword evidence="2" id="KW-1185">Reference proteome</keyword>